<protein>
    <submittedName>
        <fullName evidence="2">Uncharacterized protein</fullName>
    </submittedName>
</protein>
<feature type="region of interest" description="Disordered" evidence="1">
    <location>
        <begin position="1"/>
        <end position="22"/>
    </location>
</feature>
<proteinExistence type="predicted"/>
<comment type="caution">
    <text evidence="2">The sequence shown here is derived from an EMBL/GenBank/DDBJ whole genome shotgun (WGS) entry which is preliminary data.</text>
</comment>
<gene>
    <name evidence="2" type="ORF">BO94DRAFT_300014</name>
</gene>
<feature type="compositionally biased region" description="Low complexity" evidence="1">
    <location>
        <begin position="8"/>
        <end position="22"/>
    </location>
</feature>
<organism evidence="2 3">
    <name type="scientific">Aspergillus sclerotioniger CBS 115572</name>
    <dbReference type="NCBI Taxonomy" id="1450535"/>
    <lineage>
        <taxon>Eukaryota</taxon>
        <taxon>Fungi</taxon>
        <taxon>Dikarya</taxon>
        <taxon>Ascomycota</taxon>
        <taxon>Pezizomycotina</taxon>
        <taxon>Eurotiomycetes</taxon>
        <taxon>Eurotiomycetidae</taxon>
        <taxon>Eurotiales</taxon>
        <taxon>Aspergillaceae</taxon>
        <taxon>Aspergillus</taxon>
        <taxon>Aspergillus subgen. Circumdati</taxon>
    </lineage>
</organism>
<dbReference type="RefSeq" id="XP_025462333.1">
    <property type="nucleotide sequence ID" value="XM_025606736.1"/>
</dbReference>
<reference evidence="2 3" key="1">
    <citation type="submission" date="2016-12" db="EMBL/GenBank/DDBJ databases">
        <title>The genomes of Aspergillus section Nigri reveals drivers in fungal speciation.</title>
        <authorList>
            <consortium name="DOE Joint Genome Institute"/>
            <person name="Vesth T.C."/>
            <person name="Nybo J."/>
            <person name="Theobald S."/>
            <person name="Brandl J."/>
            <person name="Frisvad J.C."/>
            <person name="Nielsen K.F."/>
            <person name="Lyhne E.K."/>
            <person name="Kogle M.E."/>
            <person name="Kuo A."/>
            <person name="Riley R."/>
            <person name="Clum A."/>
            <person name="Nolan M."/>
            <person name="Lipzen A."/>
            <person name="Salamov A."/>
            <person name="Henrissat B."/>
            <person name="Wiebenga A."/>
            <person name="De Vries R.P."/>
            <person name="Grigoriev I.V."/>
            <person name="Mortensen U.H."/>
            <person name="Andersen M.R."/>
            <person name="Baker S.E."/>
        </authorList>
    </citation>
    <scope>NUCLEOTIDE SEQUENCE [LARGE SCALE GENOMIC DNA]</scope>
    <source>
        <strain evidence="2 3">CBS 115572</strain>
    </source>
</reference>
<evidence type="ECO:0000313" key="2">
    <source>
        <dbReference type="EMBL" id="PWY69018.1"/>
    </source>
</evidence>
<dbReference type="OrthoDB" id="10291372at2759"/>
<feature type="region of interest" description="Disordered" evidence="1">
    <location>
        <begin position="46"/>
        <end position="82"/>
    </location>
</feature>
<sequence>MQPPHHTIISISPSGSFSRGRSSVNLPLDHHTFFYDSVLSHNHFHANQPSACARPPLRPQLQQQHAPGPPSPILARSLPTEANRRRRCTSVIKTFQTTSMAIRDGSALIDRSFC</sequence>
<dbReference type="AlphaFoldDB" id="A0A317V7J2"/>
<evidence type="ECO:0000256" key="1">
    <source>
        <dbReference type="SAM" id="MobiDB-lite"/>
    </source>
</evidence>
<dbReference type="EMBL" id="MSFK01000043">
    <property type="protein sequence ID" value="PWY69018.1"/>
    <property type="molecule type" value="Genomic_DNA"/>
</dbReference>
<keyword evidence="3" id="KW-1185">Reference proteome</keyword>
<accession>A0A317V7J2</accession>
<evidence type="ECO:0000313" key="3">
    <source>
        <dbReference type="Proteomes" id="UP000246702"/>
    </source>
</evidence>
<name>A0A317V7J2_9EURO</name>
<dbReference type="GeneID" id="37108879"/>
<dbReference type="Proteomes" id="UP000246702">
    <property type="component" value="Unassembled WGS sequence"/>
</dbReference>